<comment type="caution">
    <text evidence="2">The sequence shown here is derived from an EMBL/GenBank/DDBJ whole genome shotgun (WGS) entry which is preliminary data.</text>
</comment>
<gene>
    <name evidence="2" type="ORF">DES51_101286</name>
</gene>
<proteinExistence type="predicted"/>
<feature type="transmembrane region" description="Helical" evidence="1">
    <location>
        <begin position="396"/>
        <end position="415"/>
    </location>
</feature>
<evidence type="ECO:0008006" key="4">
    <source>
        <dbReference type="Google" id="ProtNLM"/>
    </source>
</evidence>
<dbReference type="AlphaFoldDB" id="A0A318KUU0"/>
<reference evidence="2 3" key="1">
    <citation type="submission" date="2018-05" db="EMBL/GenBank/DDBJ databases">
        <title>Genomic Encyclopedia of Type Strains, Phase IV (KMG-IV): sequencing the most valuable type-strain genomes for metagenomic binning, comparative biology and taxonomic classification.</title>
        <authorList>
            <person name="Goeker M."/>
        </authorList>
    </citation>
    <scope>NUCLEOTIDE SEQUENCE [LARGE SCALE GENOMIC DNA]</scope>
    <source>
        <strain evidence="2 3">JC118</strain>
    </source>
</reference>
<protein>
    <recommendedName>
        <fullName evidence="4">ABC transporter permease</fullName>
    </recommendedName>
</protein>
<feature type="transmembrane region" description="Helical" evidence="1">
    <location>
        <begin position="691"/>
        <end position="711"/>
    </location>
</feature>
<feature type="transmembrane region" description="Helical" evidence="1">
    <location>
        <begin position="787"/>
        <end position="810"/>
    </location>
</feature>
<keyword evidence="1" id="KW-1133">Transmembrane helix</keyword>
<evidence type="ECO:0000256" key="1">
    <source>
        <dbReference type="SAM" id="Phobius"/>
    </source>
</evidence>
<dbReference type="EMBL" id="QJKH01000001">
    <property type="protein sequence ID" value="PXX81674.1"/>
    <property type="molecule type" value="Genomic_DNA"/>
</dbReference>
<evidence type="ECO:0000313" key="3">
    <source>
        <dbReference type="Proteomes" id="UP000247612"/>
    </source>
</evidence>
<feature type="transmembrane region" description="Helical" evidence="1">
    <location>
        <begin position="332"/>
        <end position="352"/>
    </location>
</feature>
<feature type="transmembrane region" description="Helical" evidence="1">
    <location>
        <begin position="236"/>
        <end position="260"/>
    </location>
</feature>
<evidence type="ECO:0000313" key="2">
    <source>
        <dbReference type="EMBL" id="PXX81674.1"/>
    </source>
</evidence>
<feature type="transmembrane region" description="Helical" evidence="1">
    <location>
        <begin position="12"/>
        <end position="33"/>
    </location>
</feature>
<feature type="transmembrane region" description="Helical" evidence="1">
    <location>
        <begin position="738"/>
        <end position="767"/>
    </location>
</feature>
<organism evidence="2 3">
    <name type="scientific">Dielma fastidiosa</name>
    <dbReference type="NCBI Taxonomy" id="1034346"/>
    <lineage>
        <taxon>Bacteria</taxon>
        <taxon>Bacillati</taxon>
        <taxon>Bacillota</taxon>
        <taxon>Erysipelotrichia</taxon>
        <taxon>Erysipelotrichales</taxon>
        <taxon>Erysipelotrichaceae</taxon>
        <taxon>Dielma</taxon>
    </lineage>
</organism>
<dbReference type="STRING" id="1034346.GCA_000313565_00282"/>
<dbReference type="PANTHER" id="PTHR30287:SF2">
    <property type="entry name" value="BLL1001 PROTEIN"/>
    <property type="match status" value="1"/>
</dbReference>
<accession>A0A318KUU0</accession>
<sequence length="819" mass="93790">MRKLMNKKSRGFLMRIIIILVCSSIFMSLSFIIQRSIFETNRENSLTIYGEWQGAYFDISADQQQMIENNQLIAQSATMNIMGEVFADERAIGSIGFIEEPLIDMGRLTLKEGEWPTKENEVVIESYILDKLHIAYEVGQRINLDIRLNDRDEINAEFVLSGILKSYSANWQSDGELVSIFTKGNVFDITVDTHIFMQCQAGYEDVLDSLIKHKLCVKNTAAAFPFDIHEQGNQSYLYLLLITFILSVSMIFIAYFLFLLKERVNLMTLRALGMSLNQLSLQLFKASILVCTLSVLLNYLICMAVIGCLNIIFKRLTASGIILSYALSDWFIVSAVLFVISIAGFIFASIFMRKMTLTGNFSIQSNVNKRHRKYRGKYLSAFYLGMRHFNNNRKAAYLQCISITLLLLSTFYLSYNYQKEQNSVNFYQDIPDYVLDGRNSSLMFPRQQVINPLLLDDLNYLEGIDKIYSYYETDPMNDDYSFEWEGYQASPILNEISFMQRESGKVIGQIVIIDPIKNPELFNLVLNDIDEGELDIEAFNKGESALMYLPDIVVPKVWSNRKGSSFIYYQGEVIKDQLQLIHEDTLSVGSMIHVERKDFDNSIPVTGLIRQYNDSRVFNMFYDVYCLIVSPAFIPQLNGVNEISIFIKSNVDGELLDKQLSIIASEYPGVSFTNYREEASLREVNLQSKCFLYITLFACMISIVIMIQVFISYNKSEIASANIDILKKLGANKKTCRIYYLSGEVMILLSSILMANILFVLTVAYEMNSLNKHLEIKYTLSEMFSNYALPLHIGLMMFVGIVLFVISIAFSNQHINNHT</sequence>
<keyword evidence="1" id="KW-0472">Membrane</keyword>
<feature type="transmembrane region" description="Helical" evidence="1">
    <location>
        <begin position="288"/>
        <end position="312"/>
    </location>
</feature>
<keyword evidence="3" id="KW-1185">Reference proteome</keyword>
<name>A0A318KUU0_9FIRM</name>
<dbReference type="InterPro" id="IPR038766">
    <property type="entry name" value="Membrane_comp_ABC_pdt"/>
</dbReference>
<dbReference type="PANTHER" id="PTHR30287">
    <property type="entry name" value="MEMBRANE COMPONENT OF PREDICTED ABC SUPERFAMILY METABOLITE UPTAKE TRANSPORTER"/>
    <property type="match status" value="1"/>
</dbReference>
<dbReference type="GO" id="GO:0005886">
    <property type="term" value="C:plasma membrane"/>
    <property type="evidence" value="ECO:0007669"/>
    <property type="project" value="TreeGrafter"/>
</dbReference>
<dbReference type="Proteomes" id="UP000247612">
    <property type="component" value="Unassembled WGS sequence"/>
</dbReference>
<keyword evidence="1" id="KW-0812">Transmembrane</keyword>
<dbReference type="OrthoDB" id="2797562at2"/>